<accession>A0A2I7M2S3</accession>
<reference evidence="4 5" key="2">
    <citation type="journal article" date="2017" name="Genome Biol. Evol.">
        <title>Trajectories and Drivers of Genome Evolution in Surface-Associated Marine Phaeobacter.</title>
        <authorList>
            <person name="Freese H.M."/>
            <person name="Sikorski J."/>
            <person name="Bunk B."/>
            <person name="Scheuner C."/>
            <person name="Meier-Kolthoff J.P."/>
            <person name="Sproer C."/>
            <person name="Gram L."/>
            <person name="Overmann J."/>
        </authorList>
    </citation>
    <scope>NUCLEOTIDE SEQUENCE [LARGE SCALE GENOMIC DNA]</scope>
    <source>
        <strain evidence="2 5">P66</strain>
        <strain evidence="3 4">P88</strain>
    </source>
</reference>
<reference evidence="2 5" key="3">
    <citation type="journal article" date="2017" name="Int. J. Syst. Evol. Microbiol.">
        <title>Adaptation of Surface-Associated Bacteria to the Open Ocean: A Genomically Distinct Subpopulation of Phaeobacter gallaeciensis Colonizes Pacific Mesozooplankton.</title>
        <authorList>
            <person name="Freese H.M."/>
            <person name="Methner A."/>
            <person name="Overmann J."/>
        </authorList>
    </citation>
    <scope>NUCLEOTIDE SEQUENCE [LARGE SCALE GENOMIC DNA]</scope>
    <source>
        <strain evidence="2 5">P66</strain>
    </source>
</reference>
<dbReference type="Proteomes" id="UP000236447">
    <property type="component" value="Chromosome"/>
</dbReference>
<keyword evidence="5" id="KW-1185">Reference proteome</keyword>
<feature type="domain" description="Glyoxalase-related protein" evidence="1">
    <location>
        <begin position="6"/>
        <end position="149"/>
    </location>
</feature>
<gene>
    <name evidence="2" type="ORF">PhaeoP66_03436</name>
    <name evidence="3" type="ORF">PhaeoP88_03386</name>
</gene>
<dbReference type="Pfam" id="PF20066">
    <property type="entry name" value="Glyoxalase_8"/>
    <property type="match status" value="1"/>
</dbReference>
<reference evidence="3 4" key="1">
    <citation type="journal article" date="2017" name="Front. Microbiol.">
        <title>Phaeobacter piscinae sp. nov., a species of the Roseobacter group and potential aquaculture probiont.</title>
        <authorList>
            <person name="Sonnenschein E.C."/>
            <person name="Phippen C.B.W."/>
            <person name="Nielsen K.F."/>
            <person name="Mateiu R.V."/>
            <person name="Melchiorsen J."/>
            <person name="Gram L."/>
            <person name="Overmann J."/>
            <person name="Freese H.M."/>
        </authorList>
    </citation>
    <scope>NUCLEOTIDE SEQUENCE [LARGE SCALE GENOMIC DNA]</scope>
    <source>
        <strain evidence="3 4">P88</strain>
    </source>
</reference>
<evidence type="ECO:0000259" key="1">
    <source>
        <dbReference type="Pfam" id="PF20066"/>
    </source>
</evidence>
<dbReference type="EMBL" id="CP010705">
    <property type="protein sequence ID" value="AUQ96171.1"/>
    <property type="molecule type" value="Genomic_DNA"/>
</dbReference>
<dbReference type="InterPro" id="IPR045517">
    <property type="entry name" value="Glyoxalase_8"/>
</dbReference>
<proteinExistence type="predicted"/>
<evidence type="ECO:0000313" key="3">
    <source>
        <dbReference type="EMBL" id="AUR00707.1"/>
    </source>
</evidence>
<evidence type="ECO:0000313" key="2">
    <source>
        <dbReference type="EMBL" id="AUQ96171.1"/>
    </source>
</evidence>
<protein>
    <recommendedName>
        <fullName evidence="1">Glyoxalase-related protein domain-containing protein</fullName>
    </recommendedName>
</protein>
<evidence type="ECO:0000313" key="5">
    <source>
        <dbReference type="Proteomes" id="UP000236536"/>
    </source>
</evidence>
<evidence type="ECO:0000313" key="4">
    <source>
        <dbReference type="Proteomes" id="UP000236447"/>
    </source>
</evidence>
<dbReference type="RefSeq" id="WP_102849827.1">
    <property type="nucleotide sequence ID" value="NZ_CP010599.1"/>
</dbReference>
<name>A0A2I7M2S3_9RHOB</name>
<dbReference type="EMBL" id="CP010725">
    <property type="protein sequence ID" value="AUR00707.1"/>
    <property type="molecule type" value="Genomic_DNA"/>
</dbReference>
<sequence>MTTNPEDLPTIGSLKQQARNLRQQLQARNLTLTHSAALEMVARQYGYKDWNTISAKADRPRPNIPQQTLRVGQTLRGSYLGQAFTAELRGLQVFGEGARRRVTLHLEEPVDVVKFDSFSALRQRISGTIGWDGRSAERTSDGVPQLVLELPDWSRFT</sequence>
<organism evidence="3 4">
    <name type="scientific">Phaeobacter inhibens</name>
    <dbReference type="NCBI Taxonomy" id="221822"/>
    <lineage>
        <taxon>Bacteria</taxon>
        <taxon>Pseudomonadati</taxon>
        <taxon>Pseudomonadota</taxon>
        <taxon>Alphaproteobacteria</taxon>
        <taxon>Rhodobacterales</taxon>
        <taxon>Roseobacteraceae</taxon>
        <taxon>Phaeobacter</taxon>
    </lineage>
</organism>
<dbReference type="Proteomes" id="UP000236536">
    <property type="component" value="Chromosome"/>
</dbReference>
<dbReference type="AlphaFoldDB" id="A0A2I7M2S3"/>